<comment type="caution">
    <text evidence="2">The sequence shown here is derived from an EMBL/GenBank/DDBJ whole genome shotgun (WGS) entry which is preliminary data.</text>
</comment>
<dbReference type="Proteomes" id="UP000631791">
    <property type="component" value="Unassembled WGS sequence"/>
</dbReference>
<protein>
    <submittedName>
        <fullName evidence="2">Uncharacterized protein</fullName>
    </submittedName>
</protein>
<accession>A0ABS0K8N3</accession>
<feature type="region of interest" description="Disordered" evidence="1">
    <location>
        <begin position="1"/>
        <end position="36"/>
    </location>
</feature>
<feature type="compositionally biased region" description="Basic and acidic residues" evidence="1">
    <location>
        <begin position="1"/>
        <end position="17"/>
    </location>
</feature>
<dbReference type="EMBL" id="JADOTY010000001">
    <property type="protein sequence ID" value="MBG6104990.1"/>
    <property type="molecule type" value="Genomic_DNA"/>
</dbReference>
<reference evidence="2 3" key="1">
    <citation type="submission" date="2020-11" db="EMBL/GenBank/DDBJ databases">
        <title>Sequencing the genomes of 1000 actinobacteria strains.</title>
        <authorList>
            <person name="Klenk H.-P."/>
        </authorList>
    </citation>
    <scope>NUCLEOTIDE SEQUENCE [LARGE SCALE GENOMIC DNA]</scope>
    <source>
        <strain evidence="2 3">DSM 101695</strain>
    </source>
</reference>
<gene>
    <name evidence="2" type="ORF">IW249_005404</name>
</gene>
<proteinExistence type="predicted"/>
<evidence type="ECO:0000313" key="3">
    <source>
        <dbReference type="Proteomes" id="UP000631791"/>
    </source>
</evidence>
<evidence type="ECO:0000256" key="1">
    <source>
        <dbReference type="SAM" id="MobiDB-lite"/>
    </source>
</evidence>
<organism evidence="2 3">
    <name type="scientific">Micromonospora vinacea</name>
    <dbReference type="NCBI Taxonomy" id="709878"/>
    <lineage>
        <taxon>Bacteria</taxon>
        <taxon>Bacillati</taxon>
        <taxon>Actinomycetota</taxon>
        <taxon>Actinomycetes</taxon>
        <taxon>Micromonosporales</taxon>
        <taxon>Micromonosporaceae</taxon>
        <taxon>Micromonospora</taxon>
    </lineage>
</organism>
<sequence>MLRRRTDQLDLGHRQPDPGKAPLLPQPHQASRRAAGGGVLGDQEVVGHDGGVAVQQVFHPGGDAGVRLTAGHRLKLDRGVQAG</sequence>
<keyword evidence="3" id="KW-1185">Reference proteome</keyword>
<name>A0ABS0K8N3_9ACTN</name>
<evidence type="ECO:0000313" key="2">
    <source>
        <dbReference type="EMBL" id="MBG6104990.1"/>
    </source>
</evidence>